<dbReference type="InterPro" id="IPR056557">
    <property type="entry name" value="NELF-A_N"/>
</dbReference>
<feature type="domain" description="NELF-A N-terminal" evidence="2">
    <location>
        <begin position="18"/>
        <end position="117"/>
    </location>
</feature>
<dbReference type="Pfam" id="PF23553">
    <property type="entry name" value="NELF-A_N"/>
    <property type="match status" value="1"/>
</dbReference>
<dbReference type="STRING" id="658196.A0A397SSS1"/>
<accession>A0A397SSS1</accession>
<evidence type="ECO:0000259" key="2">
    <source>
        <dbReference type="Pfam" id="PF23553"/>
    </source>
</evidence>
<gene>
    <name evidence="3" type="ORF">C1645_274970</name>
</gene>
<evidence type="ECO:0000313" key="3">
    <source>
        <dbReference type="EMBL" id="RIA87646.1"/>
    </source>
</evidence>
<comment type="caution">
    <text evidence="3">The sequence shown here is derived from an EMBL/GenBank/DDBJ whole genome shotgun (WGS) entry which is preliminary data.</text>
</comment>
<feature type="region of interest" description="Disordered" evidence="1">
    <location>
        <begin position="217"/>
        <end position="257"/>
    </location>
</feature>
<evidence type="ECO:0000256" key="1">
    <source>
        <dbReference type="SAM" id="MobiDB-lite"/>
    </source>
</evidence>
<feature type="compositionally biased region" description="Polar residues" evidence="1">
    <location>
        <begin position="217"/>
        <end position="226"/>
    </location>
</feature>
<dbReference type="AlphaFoldDB" id="A0A397SSS1"/>
<dbReference type="OrthoDB" id="2135488at2759"/>
<protein>
    <recommendedName>
        <fullName evidence="2">NELF-A N-terminal domain-containing protein</fullName>
    </recommendedName>
</protein>
<dbReference type="Proteomes" id="UP000265703">
    <property type="component" value="Unassembled WGS sequence"/>
</dbReference>
<sequence>MASDRNTPEGVENWLVQSSTNPWSFPSIVGPELTREILQHICSRWSLYPPNIKLGVLLALLCIRKLLLSSMGNELTAIISNGCNDNDEWVRLVSKMLQNYPSTGALDLNIEQHIPHDAQLGLHSLMDRIQQTGIKFHPTEYAFIDRDISDAFSTLLINAEAVRTPSSHFILRQGCEISRQQRLYALNNVAMIPPSPGLTSPVNATGFNFMSDQNRTGVSQATSTGPSLFIPPKRRPSQLTQPFHRPPNPQKSGPTITSRGNLKNTIILLILLKQMLFFII</sequence>
<proteinExistence type="predicted"/>
<keyword evidence="4" id="KW-1185">Reference proteome</keyword>
<reference evidence="3 4" key="1">
    <citation type="submission" date="2018-06" db="EMBL/GenBank/DDBJ databases">
        <title>Comparative genomics reveals the genomic features of Rhizophagus irregularis, R. cerebriforme, R. diaphanum and Gigaspora rosea, and their symbiotic lifestyle signature.</title>
        <authorList>
            <person name="Morin E."/>
            <person name="San Clemente H."/>
            <person name="Chen E.C.H."/>
            <person name="De La Providencia I."/>
            <person name="Hainaut M."/>
            <person name="Kuo A."/>
            <person name="Kohler A."/>
            <person name="Murat C."/>
            <person name="Tang N."/>
            <person name="Roy S."/>
            <person name="Loubradou J."/>
            <person name="Henrissat B."/>
            <person name="Grigoriev I.V."/>
            <person name="Corradi N."/>
            <person name="Roux C."/>
            <person name="Martin F.M."/>
        </authorList>
    </citation>
    <scope>NUCLEOTIDE SEQUENCE [LARGE SCALE GENOMIC DNA]</scope>
    <source>
        <strain evidence="3 4">DAOM 227022</strain>
    </source>
</reference>
<evidence type="ECO:0000313" key="4">
    <source>
        <dbReference type="Proteomes" id="UP000265703"/>
    </source>
</evidence>
<name>A0A397SSS1_9GLOM</name>
<organism evidence="3 4">
    <name type="scientific">Glomus cerebriforme</name>
    <dbReference type="NCBI Taxonomy" id="658196"/>
    <lineage>
        <taxon>Eukaryota</taxon>
        <taxon>Fungi</taxon>
        <taxon>Fungi incertae sedis</taxon>
        <taxon>Mucoromycota</taxon>
        <taxon>Glomeromycotina</taxon>
        <taxon>Glomeromycetes</taxon>
        <taxon>Glomerales</taxon>
        <taxon>Glomeraceae</taxon>
        <taxon>Glomus</taxon>
    </lineage>
</organism>
<dbReference type="EMBL" id="QKYT01000299">
    <property type="protein sequence ID" value="RIA87646.1"/>
    <property type="molecule type" value="Genomic_DNA"/>
</dbReference>